<feature type="domain" description="TATA element modulatory factor 1 TATA binding" evidence="6">
    <location>
        <begin position="1382"/>
        <end position="1490"/>
    </location>
</feature>
<feature type="region of interest" description="Disordered" evidence="5">
    <location>
        <begin position="369"/>
        <end position="559"/>
    </location>
</feature>
<dbReference type="GO" id="GO:0005783">
    <property type="term" value="C:endoplasmic reticulum"/>
    <property type="evidence" value="ECO:0007669"/>
    <property type="project" value="TreeGrafter"/>
</dbReference>
<dbReference type="PANTHER" id="PTHR46515:SF1">
    <property type="entry name" value="TATA ELEMENT MODULATORY FACTOR"/>
    <property type="match status" value="1"/>
</dbReference>
<evidence type="ECO:0000256" key="3">
    <source>
        <dbReference type="ARBA" id="ARBA00023054"/>
    </source>
</evidence>
<sequence>MSWWNNTGISSLASVALKTAQKRIDKVLDIQGEDDNSSPPPVPTSSEEVNTSPTSTDSPAEDSEFWNKWMSTDKLSSLSSKVKAKTASSGDEYLAEPGAEKGTFSKDFFASTLSASLSKAQNLKGIGRSSILKLRSQSSAKISESDIQGESEQERDDEAKPSSKVMSGSTEVGLATGSSESFTDDHHQGDTKDSELTSTKVPVTEPLKIIVSLASPQVSTSGGSLLATGVGQTTDVGDRQLDHGITETSVEDLLNEPDDAPSGWGDVSLSILTESQASSVSSTAGETSESTTLIKESTSADICDKPVDVIGRDGAEKETAGPLPDLLAPKPVLSVVEVEANAWDIAELTDSALDGVAIEGEQVSVKIQQSSGEAQIDQANLKTADNHQVLDDDDDGEKTRHETQITDDLKSVDEIQIGEDVETTSERQIEDDDVKTPDERQVEGDVVTVGERQAADMSDLDDAESSKNSEHQPAADQSDSRTVESDQEAASLIIQTEEMSSSLQRSDEDTTDTTMQDVMDGISTREASSMEGSTDTQDELSSSNRTLTADEFDSVKVSSGSSQVILAMNPDDGHTCDETVTERTIPEQAPAGDLVKETPETKKESLPKDEAPVVNQEGGARENLTSSSYVKNMLEEAMVESMKDTDSHTDSHSSSDMVRIESGPTSGHTSADEIETNTSSDIEIISHISTPTPNGENRLFDLSPLRHALSRTMHRNSPPSHKRSDSGSSSQSRNGDELVSPDGAQKAGILTRQMTQRKEKKDVKKTEEPAEMSSALDADRLLKVCSAVVLTAFCSSGLPAILIKFSSIHPFGWMDRQPKNLLKDYLLCIVLYVYQEQQAKMCCVFIQKLAETAEILDAREHRVMELSRENIDLQEANNILRQQLEQSEEAREAEMTDLNTLTEEFTKRMSEAEKKIQAVIKEKDAAKRKLVETEAELAKRANDKAMERIMREKDQQIVELLEEGEKLSKQQLQSNNIIKKLRVKEKENESSLKSQRTKLDEQKAEIERLLTVLDNKMDNEKKQAEAISQLNNAVLLQEAEINRLKSELEDCVEKNRSFQVILDNSYKEIGELHKAQAARASEAQEFALSAEIKAKEQLQVTLEQYKQRMKQEQEGLITQIEDLQLSLGRMEKEHGRREDILRQEIADLQKRLQEAEERNQELTQSVTQATRPLLRQIENLQATFSAQTASYEKVEKNLTERLTEAQTGLALAQEKERNAIDRVIEVDVKLSTLESQVSQLRQEKSRLQAALEMEKTKLELLEDTRNNETAQLEAQKLNYQKEIDEMRKEKMLLENQLEMEKVRTEAEKKKINMLHEQLREKEIQLMQTRKAATSPTPSFSRESSFTAESSINISQHEEVLEKTLMLATANGGKTSLYESLKQAGATTILENLQAQLKMRDGEIAQLQSEIQELERTRESMARELVSLTNQNELIEDQLKEYPEFIQKYKDLDQRYNALLMMYGEKVEEAEELRLDLQDVKDLYRAQIDELLKNK</sequence>
<feature type="region of interest" description="Disordered" evidence="5">
    <location>
        <begin position="583"/>
        <end position="625"/>
    </location>
</feature>
<feature type="compositionally biased region" description="Polar residues" evidence="5">
    <location>
        <begin position="135"/>
        <end position="146"/>
    </location>
</feature>
<feature type="coiled-coil region" evidence="4">
    <location>
        <begin position="1389"/>
        <end position="1437"/>
    </location>
</feature>
<evidence type="ECO:0000313" key="7">
    <source>
        <dbReference type="EMBL" id="KAK2152748.1"/>
    </source>
</evidence>
<feature type="coiled-coil region" evidence="4">
    <location>
        <begin position="856"/>
        <end position="1054"/>
    </location>
</feature>
<organism evidence="7 8">
    <name type="scientific">Paralvinella palmiformis</name>
    <dbReference type="NCBI Taxonomy" id="53620"/>
    <lineage>
        <taxon>Eukaryota</taxon>
        <taxon>Metazoa</taxon>
        <taxon>Spiralia</taxon>
        <taxon>Lophotrochozoa</taxon>
        <taxon>Annelida</taxon>
        <taxon>Polychaeta</taxon>
        <taxon>Sedentaria</taxon>
        <taxon>Canalipalpata</taxon>
        <taxon>Terebellida</taxon>
        <taxon>Terebelliformia</taxon>
        <taxon>Alvinellidae</taxon>
        <taxon>Paralvinella</taxon>
    </lineage>
</organism>
<proteinExistence type="predicted"/>
<feature type="coiled-coil region" evidence="4">
    <location>
        <begin position="1223"/>
        <end position="1331"/>
    </location>
</feature>
<evidence type="ECO:0000256" key="2">
    <source>
        <dbReference type="ARBA" id="ARBA00023034"/>
    </source>
</evidence>
<feature type="coiled-coil region" evidence="4">
    <location>
        <begin position="1088"/>
        <end position="1197"/>
    </location>
</feature>
<feature type="compositionally biased region" description="Acidic residues" evidence="5">
    <location>
        <begin position="147"/>
        <end position="156"/>
    </location>
</feature>
<feature type="region of interest" description="Disordered" evidence="5">
    <location>
        <begin position="640"/>
        <end position="700"/>
    </location>
</feature>
<feature type="compositionally biased region" description="Polar residues" evidence="5">
    <location>
        <begin position="164"/>
        <end position="181"/>
    </location>
</feature>
<feature type="region of interest" description="Disordered" evidence="5">
    <location>
        <begin position="712"/>
        <end position="771"/>
    </location>
</feature>
<evidence type="ECO:0000256" key="5">
    <source>
        <dbReference type="SAM" id="MobiDB-lite"/>
    </source>
</evidence>
<protein>
    <recommendedName>
        <fullName evidence="6">TATA element modulatory factor 1 TATA binding domain-containing protein</fullName>
    </recommendedName>
</protein>
<reference evidence="7" key="1">
    <citation type="journal article" date="2023" name="Mol. Biol. Evol.">
        <title>Third-Generation Sequencing Reveals the Adaptive Role of the Epigenome in Three Deep-Sea Polychaetes.</title>
        <authorList>
            <person name="Perez M."/>
            <person name="Aroh O."/>
            <person name="Sun Y."/>
            <person name="Lan Y."/>
            <person name="Juniper S.K."/>
            <person name="Young C.R."/>
            <person name="Angers B."/>
            <person name="Qian P.Y."/>
        </authorList>
    </citation>
    <scope>NUCLEOTIDE SEQUENCE</scope>
    <source>
        <strain evidence="7">P08H-3</strain>
    </source>
</reference>
<keyword evidence="8" id="KW-1185">Reference proteome</keyword>
<feature type="compositionally biased region" description="Basic and acidic residues" evidence="5">
    <location>
        <begin position="641"/>
        <end position="653"/>
    </location>
</feature>
<evidence type="ECO:0000313" key="8">
    <source>
        <dbReference type="Proteomes" id="UP001208570"/>
    </source>
</evidence>
<dbReference type="GO" id="GO:0005794">
    <property type="term" value="C:Golgi apparatus"/>
    <property type="evidence" value="ECO:0007669"/>
    <property type="project" value="UniProtKB-SubCell"/>
</dbReference>
<feature type="compositionally biased region" description="Basic and acidic residues" evidence="5">
    <location>
        <begin position="397"/>
        <end position="413"/>
    </location>
</feature>
<feature type="compositionally biased region" description="Polar residues" evidence="5">
    <location>
        <begin position="676"/>
        <end position="695"/>
    </location>
</feature>
<dbReference type="Pfam" id="PF12325">
    <property type="entry name" value="TMF_TATA_bd"/>
    <property type="match status" value="1"/>
</dbReference>
<evidence type="ECO:0000259" key="6">
    <source>
        <dbReference type="Pfam" id="PF12325"/>
    </source>
</evidence>
<dbReference type="InterPro" id="IPR022092">
    <property type="entry name" value="TMF_DNA-bd"/>
</dbReference>
<gene>
    <name evidence="7" type="ORF">LSH36_320g05005</name>
</gene>
<evidence type="ECO:0000256" key="1">
    <source>
        <dbReference type="ARBA" id="ARBA00004555"/>
    </source>
</evidence>
<feature type="compositionally biased region" description="Basic and acidic residues" evidence="5">
    <location>
        <begin position="594"/>
        <end position="611"/>
    </location>
</feature>
<comment type="subcellular location">
    <subcellularLocation>
        <location evidence="1">Golgi apparatus</location>
    </subcellularLocation>
</comment>
<comment type="caution">
    <text evidence="7">The sequence shown here is derived from an EMBL/GenBank/DDBJ whole genome shotgun (WGS) entry which is preliminary data.</text>
</comment>
<name>A0AAD9JGJ0_9ANNE</name>
<feature type="region of interest" description="Disordered" evidence="5">
    <location>
        <begin position="134"/>
        <end position="201"/>
    </location>
</feature>
<feature type="compositionally biased region" description="Basic and acidic residues" evidence="5">
    <location>
        <begin position="756"/>
        <end position="768"/>
    </location>
</feature>
<feature type="compositionally biased region" description="Basic and acidic residues" evidence="5">
    <location>
        <begin position="183"/>
        <end position="195"/>
    </location>
</feature>
<feature type="compositionally biased region" description="Polar residues" evidence="5">
    <location>
        <begin position="525"/>
        <end position="547"/>
    </location>
</feature>
<feature type="compositionally biased region" description="Low complexity" evidence="5">
    <location>
        <begin position="277"/>
        <end position="292"/>
    </location>
</feature>
<dbReference type="InterPro" id="IPR052602">
    <property type="entry name" value="Growth_transcription_reg"/>
</dbReference>
<feature type="compositionally biased region" description="Polar residues" evidence="5">
    <location>
        <begin position="369"/>
        <end position="383"/>
    </location>
</feature>
<feature type="region of interest" description="Disordered" evidence="5">
    <location>
        <begin position="276"/>
        <end position="298"/>
    </location>
</feature>
<dbReference type="Pfam" id="PF12329">
    <property type="entry name" value="TMF_DNA_bd"/>
    <property type="match status" value="1"/>
</dbReference>
<dbReference type="InterPro" id="IPR022091">
    <property type="entry name" value="TMF_TATA-bd"/>
</dbReference>
<dbReference type="Proteomes" id="UP001208570">
    <property type="component" value="Unassembled WGS sequence"/>
</dbReference>
<feature type="compositionally biased region" description="Basic and acidic residues" evidence="5">
    <location>
        <begin position="424"/>
        <end position="443"/>
    </location>
</feature>
<feature type="compositionally biased region" description="Polar residues" evidence="5">
    <location>
        <begin position="493"/>
        <end position="504"/>
    </location>
</feature>
<keyword evidence="2" id="KW-0333">Golgi apparatus</keyword>
<accession>A0AAD9JGJ0</accession>
<feature type="region of interest" description="Disordered" evidence="5">
    <location>
        <begin position="26"/>
        <end position="63"/>
    </location>
</feature>
<keyword evidence="3 4" id="KW-0175">Coiled coil</keyword>
<dbReference type="EMBL" id="JAODUP010000320">
    <property type="protein sequence ID" value="KAK2152748.1"/>
    <property type="molecule type" value="Genomic_DNA"/>
</dbReference>
<dbReference type="PANTHER" id="PTHR46515">
    <property type="entry name" value="TATA ELEMENT MODULATORY FACTOR TMF1"/>
    <property type="match status" value="1"/>
</dbReference>
<evidence type="ECO:0000256" key="4">
    <source>
        <dbReference type="SAM" id="Coils"/>
    </source>
</evidence>